<sequence>MYEKTVLDNGLKVITGTMPHSRSISIAFLVGASGRDSMVGGSWHISSIKASNGLYI</sequence>
<dbReference type="EMBL" id="BARV01018242">
    <property type="protein sequence ID" value="GAI31749.1"/>
    <property type="molecule type" value="Genomic_DNA"/>
</dbReference>
<dbReference type="AlphaFoldDB" id="X1PLK7"/>
<organism evidence="1">
    <name type="scientific">marine sediment metagenome</name>
    <dbReference type="NCBI Taxonomy" id="412755"/>
    <lineage>
        <taxon>unclassified sequences</taxon>
        <taxon>metagenomes</taxon>
        <taxon>ecological metagenomes</taxon>
    </lineage>
</organism>
<comment type="caution">
    <text evidence="1">The sequence shown here is derived from an EMBL/GenBank/DDBJ whole genome shotgun (WGS) entry which is preliminary data.</text>
</comment>
<evidence type="ECO:0000313" key="1">
    <source>
        <dbReference type="EMBL" id="GAI31749.1"/>
    </source>
</evidence>
<reference evidence="1" key="1">
    <citation type="journal article" date="2014" name="Front. Microbiol.">
        <title>High frequency of phylogenetically diverse reductive dehalogenase-homologous genes in deep subseafloor sedimentary metagenomes.</title>
        <authorList>
            <person name="Kawai M."/>
            <person name="Futagami T."/>
            <person name="Toyoda A."/>
            <person name="Takaki Y."/>
            <person name="Nishi S."/>
            <person name="Hori S."/>
            <person name="Arai W."/>
            <person name="Tsubouchi T."/>
            <person name="Morono Y."/>
            <person name="Uchiyama I."/>
            <person name="Ito T."/>
            <person name="Fujiyama A."/>
            <person name="Inagaki F."/>
            <person name="Takami H."/>
        </authorList>
    </citation>
    <scope>NUCLEOTIDE SEQUENCE</scope>
    <source>
        <strain evidence="1">Expedition CK06-06</strain>
    </source>
</reference>
<gene>
    <name evidence="1" type="ORF">S06H3_30902</name>
</gene>
<name>X1PLK7_9ZZZZ</name>
<protein>
    <submittedName>
        <fullName evidence="1">Uncharacterized protein</fullName>
    </submittedName>
</protein>
<accession>X1PLK7</accession>
<proteinExistence type="predicted"/>